<proteinExistence type="inferred from homology"/>
<comment type="similarity">
    <text evidence="1">Belongs to the STK19 family.</text>
</comment>
<evidence type="ECO:0008006" key="5">
    <source>
        <dbReference type="Google" id="ProtNLM"/>
    </source>
</evidence>
<dbReference type="EMBL" id="LASV01000022">
    <property type="protein sequence ID" value="KKA25420.1"/>
    <property type="molecule type" value="Genomic_DNA"/>
</dbReference>
<dbReference type="AlphaFoldDB" id="A0A0F4Z510"/>
<sequence>MPLRITSAPVSGIKKRKSSAPRARPSPFATHARSKPSARGSQEAGKSLSGDVNDGAIADTEPLPDLGASRYIAETAAVRDVIQAIRHIKDSMFEELPARAGMNSTRIAQVLNLRRSLPPLVSVAHIHTLMQAPTQVEREIVDLVRAGRLRRIIVPGRGNDAAGLGDCLILTEDLKELVQNSAGLDQSLKDLFLHMLDQMGNSSAMPATAFSPEESSALVRAGFLVSASSLAKGSLNVASLPAVPPSLGAAAASRSESEGDQQKPESGDRGHDSPQSRAATLFLSLPNTGPYLRLLGAGRSHLLSLLKKSKYHEAPLSLLRDRWDGAVETDRSYSLAKRARGESSGVLPGRTKKWKELYGMSFQWVLEEALGAGLIELFDTGSVGPGVRCL</sequence>
<evidence type="ECO:0000256" key="1">
    <source>
        <dbReference type="ARBA" id="ARBA00093458"/>
    </source>
</evidence>
<name>A0A0F4Z510_RASE3</name>
<gene>
    <name evidence="3" type="ORF">T310_0521</name>
</gene>
<feature type="compositionally biased region" description="Basic and acidic residues" evidence="2">
    <location>
        <begin position="255"/>
        <end position="274"/>
    </location>
</feature>
<organism evidence="3 4">
    <name type="scientific">Rasamsonia emersonii (strain ATCC 16479 / CBS 393.64 / IMI 116815)</name>
    <dbReference type="NCBI Taxonomy" id="1408163"/>
    <lineage>
        <taxon>Eukaryota</taxon>
        <taxon>Fungi</taxon>
        <taxon>Dikarya</taxon>
        <taxon>Ascomycota</taxon>
        <taxon>Pezizomycotina</taxon>
        <taxon>Eurotiomycetes</taxon>
        <taxon>Eurotiomycetidae</taxon>
        <taxon>Eurotiales</taxon>
        <taxon>Trichocomaceae</taxon>
        <taxon>Rasamsonia</taxon>
    </lineage>
</organism>
<evidence type="ECO:0000256" key="2">
    <source>
        <dbReference type="SAM" id="MobiDB-lite"/>
    </source>
</evidence>
<dbReference type="OrthoDB" id="3980126at2759"/>
<feature type="region of interest" description="Disordered" evidence="2">
    <location>
        <begin position="248"/>
        <end position="275"/>
    </location>
</feature>
<reference evidence="3 4" key="1">
    <citation type="submission" date="2015-04" db="EMBL/GenBank/DDBJ databases">
        <authorList>
            <person name="Heijne W.H."/>
            <person name="Fedorova N.D."/>
            <person name="Nierman W.C."/>
            <person name="Vollebregt A.W."/>
            <person name="Zhao Z."/>
            <person name="Wu L."/>
            <person name="Kumar M."/>
            <person name="Stam H."/>
            <person name="van den Berg M.A."/>
            <person name="Pel H.J."/>
        </authorList>
    </citation>
    <scope>NUCLEOTIDE SEQUENCE [LARGE SCALE GENOMIC DNA]</scope>
    <source>
        <strain evidence="3 4">CBS 393.64</strain>
    </source>
</reference>
<dbReference type="Proteomes" id="UP000053958">
    <property type="component" value="Unassembled WGS sequence"/>
</dbReference>
<keyword evidence="4" id="KW-1185">Reference proteome</keyword>
<dbReference type="GO" id="GO:0046579">
    <property type="term" value="P:positive regulation of Ras protein signal transduction"/>
    <property type="evidence" value="ECO:0007669"/>
    <property type="project" value="TreeGrafter"/>
</dbReference>
<protein>
    <recommendedName>
        <fullName evidence="5">Serine-threonine protein kinase 19</fullName>
    </recommendedName>
</protein>
<dbReference type="Pfam" id="PF10494">
    <property type="entry name" value="Stk19"/>
    <property type="match status" value="1"/>
</dbReference>
<dbReference type="PANTHER" id="PTHR15243">
    <property type="entry name" value="SERINE/THREONINE-PROTEIN KINASE 19"/>
    <property type="match status" value="1"/>
</dbReference>
<dbReference type="GeneID" id="25312575"/>
<dbReference type="PANTHER" id="PTHR15243:SF0">
    <property type="entry name" value="SERINE_THREONINE-PROTEIN KINASE 19"/>
    <property type="match status" value="1"/>
</dbReference>
<accession>A0A0F4Z510</accession>
<evidence type="ECO:0000313" key="3">
    <source>
        <dbReference type="EMBL" id="KKA25420.1"/>
    </source>
</evidence>
<comment type="caution">
    <text evidence="3">The sequence shown here is derived from an EMBL/GenBank/DDBJ whole genome shotgun (WGS) entry which is preliminary data.</text>
</comment>
<feature type="region of interest" description="Disordered" evidence="2">
    <location>
        <begin position="1"/>
        <end position="61"/>
    </location>
</feature>
<dbReference type="InterPro" id="IPR018865">
    <property type="entry name" value="STK19-like"/>
</dbReference>
<evidence type="ECO:0000313" key="4">
    <source>
        <dbReference type="Proteomes" id="UP000053958"/>
    </source>
</evidence>
<dbReference type="RefSeq" id="XP_013332032.1">
    <property type="nucleotide sequence ID" value="XM_013476578.1"/>
</dbReference>